<dbReference type="GO" id="GO:0000967">
    <property type="term" value="P:rRNA 5'-end processing"/>
    <property type="evidence" value="ECO:0007669"/>
    <property type="project" value="UniProtKB-UniRule"/>
</dbReference>
<protein>
    <recommendedName>
        <fullName evidence="5">Putative pre-16S rRNA nuclease</fullName>
        <ecNumber evidence="5">3.1.-.-</ecNumber>
    </recommendedName>
</protein>
<comment type="subcellular location">
    <subcellularLocation>
        <location evidence="5">Cytoplasm</location>
    </subcellularLocation>
</comment>
<dbReference type="GO" id="GO:0004518">
    <property type="term" value="F:nuclease activity"/>
    <property type="evidence" value="ECO:0007669"/>
    <property type="project" value="UniProtKB-KW"/>
</dbReference>
<reference evidence="7 8" key="1">
    <citation type="journal article" date="2016" name="Nat. Commun.">
        <title>Thousands of microbial genomes shed light on interconnected biogeochemical processes in an aquifer system.</title>
        <authorList>
            <person name="Anantharaman K."/>
            <person name="Brown C.T."/>
            <person name="Hug L.A."/>
            <person name="Sharon I."/>
            <person name="Castelle C.J."/>
            <person name="Probst A.J."/>
            <person name="Thomas B.C."/>
            <person name="Singh A."/>
            <person name="Wilkins M.J."/>
            <person name="Karaoz U."/>
            <person name="Brodie E.L."/>
            <person name="Williams K.H."/>
            <person name="Hubbard S.S."/>
            <person name="Banfield J.F."/>
        </authorList>
    </citation>
    <scope>NUCLEOTIDE SEQUENCE [LARGE SCALE GENOMIC DNA]</scope>
</reference>
<dbReference type="GO" id="GO:0016788">
    <property type="term" value="F:hydrolase activity, acting on ester bonds"/>
    <property type="evidence" value="ECO:0007669"/>
    <property type="project" value="UniProtKB-UniRule"/>
</dbReference>
<dbReference type="EMBL" id="MHKN01000010">
    <property type="protein sequence ID" value="OGY92767.1"/>
    <property type="molecule type" value="Genomic_DNA"/>
</dbReference>
<evidence type="ECO:0000256" key="3">
    <source>
        <dbReference type="ARBA" id="ARBA00022722"/>
    </source>
</evidence>
<gene>
    <name evidence="7" type="ORF">A3B31_03225</name>
</gene>
<evidence type="ECO:0000256" key="5">
    <source>
        <dbReference type="HAMAP-Rule" id="MF_00651"/>
    </source>
</evidence>
<dbReference type="AlphaFoldDB" id="A0A1G2BX57"/>
<evidence type="ECO:0000259" key="6">
    <source>
        <dbReference type="SMART" id="SM00732"/>
    </source>
</evidence>
<evidence type="ECO:0000256" key="4">
    <source>
        <dbReference type="ARBA" id="ARBA00022801"/>
    </source>
</evidence>
<evidence type="ECO:0000313" key="7">
    <source>
        <dbReference type="EMBL" id="OGY92767.1"/>
    </source>
</evidence>
<dbReference type="HAMAP" id="MF_00651">
    <property type="entry name" value="Nuclease_YqgF"/>
    <property type="match status" value="1"/>
</dbReference>
<name>A0A1G2BX57_9BACT</name>
<dbReference type="InterPro" id="IPR005227">
    <property type="entry name" value="YqgF"/>
</dbReference>
<evidence type="ECO:0000313" key="8">
    <source>
        <dbReference type="Proteomes" id="UP000177349"/>
    </source>
</evidence>
<evidence type="ECO:0000256" key="2">
    <source>
        <dbReference type="ARBA" id="ARBA00022517"/>
    </source>
</evidence>
<accession>A0A1G2BX57</accession>
<dbReference type="GO" id="GO:0005829">
    <property type="term" value="C:cytosol"/>
    <property type="evidence" value="ECO:0007669"/>
    <property type="project" value="TreeGrafter"/>
</dbReference>
<keyword evidence="1 5" id="KW-0963">Cytoplasm</keyword>
<feature type="domain" description="YqgF/RNase H-like" evidence="6">
    <location>
        <begin position="2"/>
        <end position="99"/>
    </location>
</feature>
<dbReference type="SMART" id="SM00732">
    <property type="entry name" value="YqgFc"/>
    <property type="match status" value="1"/>
</dbReference>
<organism evidence="7 8">
    <name type="scientific">Candidatus Komeilibacteria bacterium RIFCSPLOWO2_01_FULL_53_11</name>
    <dbReference type="NCBI Taxonomy" id="1798552"/>
    <lineage>
        <taxon>Bacteria</taxon>
        <taxon>Candidatus Komeiliibacteriota</taxon>
    </lineage>
</organism>
<sequence length="133" mass="14508">MKKLLGIDYGDSRIGIAIGDLGSIAVPYSVLKAGDAFWDALGKIIRDEHIAELVVGWPLSLSGKENERTEATKHFLKLVRERTGLPVHIEDERLTTVQADRNSVGKARIDAAAAATILQSYLDSHADRSGHTF</sequence>
<dbReference type="Gene3D" id="3.30.420.140">
    <property type="entry name" value="YqgF/RNase H-like domain"/>
    <property type="match status" value="1"/>
</dbReference>
<keyword evidence="3 5" id="KW-0540">Nuclease</keyword>
<dbReference type="InterPro" id="IPR037027">
    <property type="entry name" value="YqgF/RNaseH-like_dom_sf"/>
</dbReference>
<evidence type="ECO:0000256" key="1">
    <source>
        <dbReference type="ARBA" id="ARBA00022490"/>
    </source>
</evidence>
<keyword evidence="2 5" id="KW-0690">Ribosome biogenesis</keyword>
<dbReference type="Proteomes" id="UP000177349">
    <property type="component" value="Unassembled WGS sequence"/>
</dbReference>
<dbReference type="Pfam" id="PF03652">
    <property type="entry name" value="RuvX"/>
    <property type="match status" value="1"/>
</dbReference>
<dbReference type="PANTHER" id="PTHR33317:SF4">
    <property type="entry name" value="POLYNUCLEOTIDYL TRANSFERASE, RIBONUCLEASE H-LIKE SUPERFAMILY PROTEIN"/>
    <property type="match status" value="1"/>
</dbReference>
<dbReference type="SUPFAM" id="SSF53098">
    <property type="entry name" value="Ribonuclease H-like"/>
    <property type="match status" value="1"/>
</dbReference>
<dbReference type="PANTHER" id="PTHR33317">
    <property type="entry name" value="POLYNUCLEOTIDYL TRANSFERASE, RIBONUCLEASE H-LIKE SUPERFAMILY PROTEIN"/>
    <property type="match status" value="1"/>
</dbReference>
<dbReference type="CDD" id="cd16964">
    <property type="entry name" value="YqgF"/>
    <property type="match status" value="1"/>
</dbReference>
<dbReference type="InterPro" id="IPR006641">
    <property type="entry name" value="YqgF/RNaseH-like_dom"/>
</dbReference>
<dbReference type="InterPro" id="IPR012337">
    <property type="entry name" value="RNaseH-like_sf"/>
</dbReference>
<keyword evidence="4 5" id="KW-0378">Hydrolase</keyword>
<dbReference type="NCBIfam" id="TIGR00250">
    <property type="entry name" value="RNAse_H_YqgF"/>
    <property type="match status" value="1"/>
</dbReference>
<comment type="caution">
    <text evidence="7">The sequence shown here is derived from an EMBL/GenBank/DDBJ whole genome shotgun (WGS) entry which is preliminary data.</text>
</comment>
<proteinExistence type="inferred from homology"/>
<comment type="similarity">
    <text evidence="5">Belongs to the YqgF HJR family.</text>
</comment>
<comment type="function">
    <text evidence="5">Could be a nuclease involved in processing of the 5'-end of pre-16S rRNA.</text>
</comment>
<dbReference type="EC" id="3.1.-.-" evidence="5"/>